<feature type="chain" id="PRO_5021354083" evidence="1">
    <location>
        <begin position="18"/>
        <end position="85"/>
    </location>
</feature>
<gene>
    <name evidence="2" type="ORF">AVEN_139710_1</name>
</gene>
<dbReference type="Proteomes" id="UP000499080">
    <property type="component" value="Unassembled WGS sequence"/>
</dbReference>
<feature type="signal peptide" evidence="1">
    <location>
        <begin position="1"/>
        <end position="17"/>
    </location>
</feature>
<evidence type="ECO:0000313" key="3">
    <source>
        <dbReference type="Proteomes" id="UP000499080"/>
    </source>
</evidence>
<keyword evidence="1" id="KW-0732">Signal</keyword>
<proteinExistence type="predicted"/>
<comment type="caution">
    <text evidence="2">The sequence shown here is derived from an EMBL/GenBank/DDBJ whole genome shotgun (WGS) entry which is preliminary data.</text>
</comment>
<keyword evidence="3" id="KW-1185">Reference proteome</keyword>
<name>A0A4Y2LK30_ARAVE</name>
<dbReference type="EMBL" id="BGPR01005844">
    <property type="protein sequence ID" value="GBN13926.1"/>
    <property type="molecule type" value="Genomic_DNA"/>
</dbReference>
<feature type="non-terminal residue" evidence="2">
    <location>
        <position position="85"/>
    </location>
</feature>
<evidence type="ECO:0000313" key="2">
    <source>
        <dbReference type="EMBL" id="GBN13926.1"/>
    </source>
</evidence>
<evidence type="ECO:0000256" key="1">
    <source>
        <dbReference type="SAM" id="SignalP"/>
    </source>
</evidence>
<protein>
    <submittedName>
        <fullName evidence="2">Uncharacterized protein</fullName>
    </submittedName>
</protein>
<reference evidence="2 3" key="1">
    <citation type="journal article" date="2019" name="Sci. Rep.">
        <title>Orb-weaving spider Araneus ventricosus genome elucidates the spidroin gene catalogue.</title>
        <authorList>
            <person name="Kono N."/>
            <person name="Nakamura H."/>
            <person name="Ohtoshi R."/>
            <person name="Moran D.A.P."/>
            <person name="Shinohara A."/>
            <person name="Yoshida Y."/>
            <person name="Fujiwara M."/>
            <person name="Mori M."/>
            <person name="Tomita M."/>
            <person name="Arakawa K."/>
        </authorList>
    </citation>
    <scope>NUCLEOTIDE SEQUENCE [LARGE SCALE GENOMIC DNA]</scope>
</reference>
<sequence>MDALIFLQALIVFETIGLKVDEFVKNISWQRYDKLQTRLAKTPALGTTPFISTNFEEFEACQATRNGNKALTLLGLSVKRSVFEF</sequence>
<dbReference type="AlphaFoldDB" id="A0A4Y2LK30"/>
<organism evidence="2 3">
    <name type="scientific">Araneus ventricosus</name>
    <name type="common">Orbweaver spider</name>
    <name type="synonym">Epeira ventricosa</name>
    <dbReference type="NCBI Taxonomy" id="182803"/>
    <lineage>
        <taxon>Eukaryota</taxon>
        <taxon>Metazoa</taxon>
        <taxon>Ecdysozoa</taxon>
        <taxon>Arthropoda</taxon>
        <taxon>Chelicerata</taxon>
        <taxon>Arachnida</taxon>
        <taxon>Araneae</taxon>
        <taxon>Araneomorphae</taxon>
        <taxon>Entelegynae</taxon>
        <taxon>Araneoidea</taxon>
        <taxon>Araneidae</taxon>
        <taxon>Araneus</taxon>
    </lineage>
</organism>
<accession>A0A4Y2LK30</accession>